<keyword evidence="8" id="KW-1185">Reference proteome</keyword>
<dbReference type="EMBL" id="PDCK01000042">
    <property type="protein sequence ID" value="PRQ39592.1"/>
    <property type="molecule type" value="Genomic_DNA"/>
</dbReference>
<dbReference type="EC" id="3.6.3.14" evidence="7"/>
<evidence type="ECO:0000256" key="5">
    <source>
        <dbReference type="ARBA" id="ARBA00023065"/>
    </source>
</evidence>
<dbReference type="Gene3D" id="1.10.1140.10">
    <property type="entry name" value="Bovine Mitochondrial F1-atpase, Atp Synthase Beta Chain, Chain D, domain 3"/>
    <property type="match status" value="1"/>
</dbReference>
<dbReference type="STRING" id="74649.A0A2P6QZH6"/>
<protein>
    <submittedName>
        <fullName evidence="7">Putative H(+)-transporting two-sector ATPase</fullName>
        <ecNumber evidence="7">3.6.3.14</ecNumber>
    </submittedName>
</protein>
<keyword evidence="3" id="KW-0547">Nucleotide-binding</keyword>
<comment type="caution">
    <text evidence="7">The sequence shown here is derived from an EMBL/GenBank/DDBJ whole genome shotgun (WGS) entry which is preliminary data.</text>
</comment>
<feature type="signal peptide" evidence="6">
    <location>
        <begin position="1"/>
        <end position="19"/>
    </location>
</feature>
<evidence type="ECO:0000256" key="2">
    <source>
        <dbReference type="ARBA" id="ARBA00022448"/>
    </source>
</evidence>
<organism evidence="7 8">
    <name type="scientific">Rosa chinensis</name>
    <name type="common">China rose</name>
    <dbReference type="NCBI Taxonomy" id="74649"/>
    <lineage>
        <taxon>Eukaryota</taxon>
        <taxon>Viridiplantae</taxon>
        <taxon>Streptophyta</taxon>
        <taxon>Embryophyta</taxon>
        <taxon>Tracheophyta</taxon>
        <taxon>Spermatophyta</taxon>
        <taxon>Magnoliopsida</taxon>
        <taxon>eudicotyledons</taxon>
        <taxon>Gunneridae</taxon>
        <taxon>Pentapetalae</taxon>
        <taxon>rosids</taxon>
        <taxon>fabids</taxon>
        <taxon>Rosales</taxon>
        <taxon>Rosaceae</taxon>
        <taxon>Rosoideae</taxon>
        <taxon>Rosoideae incertae sedis</taxon>
        <taxon>Rosa</taxon>
    </lineage>
</organism>
<keyword evidence="4" id="KW-0067">ATP-binding</keyword>
<reference evidence="7 8" key="1">
    <citation type="journal article" date="2018" name="Nat. Genet.">
        <title>The Rosa genome provides new insights in the design of modern roses.</title>
        <authorList>
            <person name="Bendahmane M."/>
        </authorList>
    </citation>
    <scope>NUCLEOTIDE SEQUENCE [LARGE SCALE GENOMIC DNA]</scope>
    <source>
        <strain evidence="8">cv. Old Blush</strain>
    </source>
</reference>
<evidence type="ECO:0000313" key="8">
    <source>
        <dbReference type="Proteomes" id="UP000238479"/>
    </source>
</evidence>
<evidence type="ECO:0000313" key="7">
    <source>
        <dbReference type="EMBL" id="PRQ39592.1"/>
    </source>
</evidence>
<accession>A0A2P6QZH6</accession>
<feature type="chain" id="PRO_5015124350" evidence="6">
    <location>
        <begin position="20"/>
        <end position="65"/>
    </location>
</feature>
<proteinExistence type="inferred from homology"/>
<evidence type="ECO:0000256" key="4">
    <source>
        <dbReference type="ARBA" id="ARBA00022840"/>
    </source>
</evidence>
<dbReference type="InterPro" id="IPR024034">
    <property type="entry name" value="ATPase_F1/V1_b/a_C"/>
</dbReference>
<dbReference type="GO" id="GO:0006811">
    <property type="term" value="P:monoatomic ion transport"/>
    <property type="evidence" value="ECO:0007669"/>
    <property type="project" value="UniProtKB-KW"/>
</dbReference>
<evidence type="ECO:0000256" key="3">
    <source>
        <dbReference type="ARBA" id="ARBA00022741"/>
    </source>
</evidence>
<name>A0A2P6QZH6_ROSCH</name>
<dbReference type="GO" id="GO:0016787">
    <property type="term" value="F:hydrolase activity"/>
    <property type="evidence" value="ECO:0007669"/>
    <property type="project" value="UniProtKB-KW"/>
</dbReference>
<comment type="similarity">
    <text evidence="1">Belongs to the ATPase alpha/beta chains family.</text>
</comment>
<dbReference type="AlphaFoldDB" id="A0A2P6QZH6"/>
<keyword evidence="5" id="KW-0406">Ion transport</keyword>
<keyword evidence="6" id="KW-0732">Signal</keyword>
<evidence type="ECO:0000256" key="6">
    <source>
        <dbReference type="SAM" id="SignalP"/>
    </source>
</evidence>
<evidence type="ECO:0000256" key="1">
    <source>
        <dbReference type="ARBA" id="ARBA00008936"/>
    </source>
</evidence>
<sequence>MHLLRIFSLIHIYFSFWLGLVVTNDHLPVVRVDRYDKFCPFYKSVWMMRNIIHFFNLANQEPIFN</sequence>
<keyword evidence="2" id="KW-0813">Transport</keyword>
<gene>
    <name evidence="7" type="ORF">RchiOBHm_Chr4g0426951</name>
</gene>
<keyword evidence="7" id="KW-0378">Hydrolase</keyword>
<dbReference type="Proteomes" id="UP000238479">
    <property type="component" value="Chromosome 4"/>
</dbReference>
<dbReference type="Gramene" id="PRQ39592">
    <property type="protein sequence ID" value="PRQ39592"/>
    <property type="gene ID" value="RchiOBHm_Chr4g0426951"/>
</dbReference>